<sequence length="377" mass="41543">MTTGSGTLHVNLSVKLTRSKSDYVDFNTRAYNQEVSAPTIKVCPGGLLVVILTNTLEAGNSNNTNLHVHDHPAGTFCCHPQAHGNVNSQLNGLMAGALIVVDRPTDFPEPLAEMEDLVLILQTIWFENCYNMFNQVPETLENKYSDEGMSGMTGGEESSDEKVTWPTDLEMVVDDAFVPMRDTSFLTVYVNGQYLPSVDLAVGEYRRLRFVNAIANNLAELVVTRGSSCTLHVLAMDGIYFDKPKLKSVVVISPASGMASWTALNVAGGDTRDSVALERATEEAQDADNAAMYGQALRCQQHQQVDKARQIYQELLNGDVAVNTRLEYLCNKNLATMEFEDHKYEEALEYFAEALALDATDVVVWYQMATTAIETGK</sequence>
<dbReference type="SUPFAM" id="SSF49503">
    <property type="entry name" value="Cupredoxins"/>
    <property type="match status" value="2"/>
</dbReference>
<name>A0A3F2RJB0_9STRA</name>
<dbReference type="OrthoDB" id="77564at2759"/>
<evidence type="ECO:0000256" key="1">
    <source>
        <dbReference type="ARBA" id="ARBA00004123"/>
    </source>
</evidence>
<dbReference type="AlphaFoldDB" id="A0A3F2RJB0"/>
<gene>
    <name evidence="4" type="ORF">BBP00_00007274</name>
</gene>
<feature type="repeat" description="TPR" evidence="3">
    <location>
        <begin position="328"/>
        <end position="361"/>
    </location>
</feature>
<comment type="caution">
    <text evidence="4">The sequence shown here is derived from an EMBL/GenBank/DDBJ whole genome shotgun (WGS) entry which is preliminary data.</text>
</comment>
<reference evidence="4 5" key="1">
    <citation type="submission" date="2018-07" db="EMBL/GenBank/DDBJ databases">
        <title>Genome sequencing of oomycete isolates from Chile give support for New Zealand origin for Phytophthora kernoviae and make available the first Nothophytophthora sp. genome.</title>
        <authorList>
            <person name="Studholme D.J."/>
            <person name="Sanfuentes E."/>
            <person name="Panda P."/>
            <person name="Hill R."/>
            <person name="Sambles C."/>
            <person name="Grant M."/>
            <person name="Williams N.M."/>
            <person name="Mcdougal R.L."/>
        </authorList>
    </citation>
    <scope>NUCLEOTIDE SEQUENCE [LARGE SCALE GENOMIC DNA]</scope>
    <source>
        <strain evidence="4">Chile6</strain>
    </source>
</reference>
<keyword evidence="2" id="KW-0539">Nucleus</keyword>
<organism evidence="4 5">
    <name type="scientific">Phytophthora kernoviae</name>
    <dbReference type="NCBI Taxonomy" id="325452"/>
    <lineage>
        <taxon>Eukaryota</taxon>
        <taxon>Sar</taxon>
        <taxon>Stramenopiles</taxon>
        <taxon>Oomycota</taxon>
        <taxon>Peronosporomycetes</taxon>
        <taxon>Peronosporales</taxon>
        <taxon>Peronosporaceae</taxon>
        <taxon>Phytophthora</taxon>
    </lineage>
</organism>
<dbReference type="Proteomes" id="UP000277300">
    <property type="component" value="Unassembled WGS sequence"/>
</dbReference>
<dbReference type="EMBL" id="MBDO02000286">
    <property type="protein sequence ID" value="RLN57922.1"/>
    <property type="molecule type" value="Genomic_DNA"/>
</dbReference>
<dbReference type="PANTHER" id="PTHR15502:SF7">
    <property type="entry name" value="CALCINEURIN-BINDING PROTEIN CABIN-1"/>
    <property type="match status" value="1"/>
</dbReference>
<dbReference type="PROSITE" id="PS50005">
    <property type="entry name" value="TPR"/>
    <property type="match status" value="1"/>
</dbReference>
<comment type="subcellular location">
    <subcellularLocation>
        <location evidence="1">Nucleus</location>
    </subcellularLocation>
</comment>
<protein>
    <submittedName>
        <fullName evidence="4">Uncharacterized protein</fullName>
    </submittedName>
</protein>
<dbReference type="InterPro" id="IPR008972">
    <property type="entry name" value="Cupredoxin"/>
</dbReference>
<dbReference type="GO" id="GO:0031491">
    <property type="term" value="F:nucleosome binding"/>
    <property type="evidence" value="ECO:0007669"/>
    <property type="project" value="TreeGrafter"/>
</dbReference>
<proteinExistence type="predicted"/>
<evidence type="ECO:0000313" key="5">
    <source>
        <dbReference type="Proteomes" id="UP000277300"/>
    </source>
</evidence>
<evidence type="ECO:0000313" key="4">
    <source>
        <dbReference type="EMBL" id="RLN57922.1"/>
    </source>
</evidence>
<dbReference type="InterPro" id="IPR011990">
    <property type="entry name" value="TPR-like_helical_dom_sf"/>
</dbReference>
<dbReference type="PANTHER" id="PTHR15502">
    <property type="entry name" value="CALCINEURIN-BINDING PROTEIN CABIN 1-RELATED"/>
    <property type="match status" value="1"/>
</dbReference>
<dbReference type="GO" id="GO:0005634">
    <property type="term" value="C:nucleus"/>
    <property type="evidence" value="ECO:0007669"/>
    <property type="project" value="UniProtKB-SubCell"/>
</dbReference>
<dbReference type="Gene3D" id="1.25.40.10">
    <property type="entry name" value="Tetratricopeptide repeat domain"/>
    <property type="match status" value="1"/>
</dbReference>
<dbReference type="InterPro" id="IPR033053">
    <property type="entry name" value="Hir3/CABIN1"/>
</dbReference>
<evidence type="ECO:0000256" key="2">
    <source>
        <dbReference type="ARBA" id="ARBA00023242"/>
    </source>
</evidence>
<dbReference type="InterPro" id="IPR019734">
    <property type="entry name" value="TPR_rpt"/>
</dbReference>
<keyword evidence="3" id="KW-0802">TPR repeat</keyword>
<dbReference type="Gene3D" id="2.60.40.420">
    <property type="entry name" value="Cupredoxins - blue copper proteins"/>
    <property type="match status" value="2"/>
</dbReference>
<dbReference type="SUPFAM" id="SSF48452">
    <property type="entry name" value="TPR-like"/>
    <property type="match status" value="1"/>
</dbReference>
<accession>A0A3F2RJB0</accession>
<dbReference type="GO" id="GO:0006325">
    <property type="term" value="P:chromatin organization"/>
    <property type="evidence" value="ECO:0007669"/>
    <property type="project" value="InterPro"/>
</dbReference>
<evidence type="ECO:0000256" key="3">
    <source>
        <dbReference type="PROSITE-ProRule" id="PRU00339"/>
    </source>
</evidence>